<dbReference type="PRINTS" id="PR00344">
    <property type="entry name" value="BCTRLSENSOR"/>
</dbReference>
<dbReference type="GO" id="GO:0046872">
    <property type="term" value="F:metal ion binding"/>
    <property type="evidence" value="ECO:0007669"/>
    <property type="project" value="UniProtKB-KW"/>
</dbReference>
<dbReference type="InterPro" id="IPR004358">
    <property type="entry name" value="Sig_transdc_His_kin-like_C"/>
</dbReference>
<dbReference type="CDD" id="cd16917">
    <property type="entry name" value="HATPase_UhpB-NarQ-NarX-like"/>
    <property type="match status" value="1"/>
</dbReference>
<keyword evidence="15" id="KW-0902">Two-component regulatory system</keyword>
<dbReference type="SUPFAM" id="SSF55874">
    <property type="entry name" value="ATPase domain of HSP90 chaperone/DNA topoisomerase II/histidine kinase"/>
    <property type="match status" value="1"/>
</dbReference>
<protein>
    <recommendedName>
        <fullName evidence="5">Oxygen sensor histidine kinase NreB</fullName>
        <ecNumber evidence="4">2.7.13.3</ecNumber>
    </recommendedName>
    <alternativeName>
        <fullName evidence="18">Nitrogen regulation protein B</fullName>
    </alternativeName>
</protein>
<dbReference type="PROSITE" id="PS50109">
    <property type="entry name" value="HIS_KIN"/>
    <property type="match status" value="1"/>
</dbReference>
<keyword evidence="19" id="KW-1133">Transmembrane helix</keyword>
<comment type="caution">
    <text evidence="21">The sequence shown here is derived from an EMBL/GenBank/DDBJ whole genome shotgun (WGS) entry which is preliminary data.</text>
</comment>
<evidence type="ECO:0000256" key="1">
    <source>
        <dbReference type="ARBA" id="ARBA00000085"/>
    </source>
</evidence>
<evidence type="ECO:0000256" key="6">
    <source>
        <dbReference type="ARBA" id="ARBA00022485"/>
    </source>
</evidence>
<dbReference type="Gene3D" id="1.20.5.1930">
    <property type="match status" value="1"/>
</dbReference>
<organism evidence="21 22">
    <name type="scientific">Niastella populi</name>
    <dbReference type="NCBI Taxonomy" id="550983"/>
    <lineage>
        <taxon>Bacteria</taxon>
        <taxon>Pseudomonadati</taxon>
        <taxon>Bacteroidota</taxon>
        <taxon>Chitinophagia</taxon>
        <taxon>Chitinophagales</taxon>
        <taxon>Chitinophagaceae</taxon>
        <taxon>Niastella</taxon>
    </lineage>
</organism>
<keyword evidence="13" id="KW-0067">ATP-binding</keyword>
<dbReference type="Gene3D" id="3.30.565.10">
    <property type="entry name" value="Histidine kinase-like ATPase, C-terminal domain"/>
    <property type="match status" value="1"/>
</dbReference>
<comment type="catalytic activity">
    <reaction evidence="1">
        <text>ATP + protein L-histidine = ADP + protein N-phospho-L-histidine.</text>
        <dbReference type="EC" id="2.7.13.3"/>
    </reaction>
</comment>
<evidence type="ECO:0000256" key="18">
    <source>
        <dbReference type="ARBA" id="ARBA00030800"/>
    </source>
</evidence>
<evidence type="ECO:0000256" key="15">
    <source>
        <dbReference type="ARBA" id="ARBA00023012"/>
    </source>
</evidence>
<dbReference type="GO" id="GO:0016020">
    <property type="term" value="C:membrane"/>
    <property type="evidence" value="ECO:0007669"/>
    <property type="project" value="InterPro"/>
</dbReference>
<comment type="cofactor">
    <cofactor evidence="2">
        <name>[4Fe-4S] cluster</name>
        <dbReference type="ChEBI" id="CHEBI:49883"/>
    </cofactor>
</comment>
<dbReference type="PANTHER" id="PTHR24421">
    <property type="entry name" value="NITRATE/NITRITE SENSOR PROTEIN NARX-RELATED"/>
    <property type="match status" value="1"/>
</dbReference>
<dbReference type="InterPro" id="IPR036890">
    <property type="entry name" value="HATPase_C_sf"/>
</dbReference>
<evidence type="ECO:0000256" key="19">
    <source>
        <dbReference type="SAM" id="Phobius"/>
    </source>
</evidence>
<dbReference type="Proteomes" id="UP000192276">
    <property type="component" value="Unassembled WGS sequence"/>
</dbReference>
<evidence type="ECO:0000256" key="13">
    <source>
        <dbReference type="ARBA" id="ARBA00022840"/>
    </source>
</evidence>
<dbReference type="RefSeq" id="WP_081165848.1">
    <property type="nucleotide sequence ID" value="NZ_LWBP01000188.1"/>
</dbReference>
<evidence type="ECO:0000256" key="5">
    <source>
        <dbReference type="ARBA" id="ARBA00017322"/>
    </source>
</evidence>
<dbReference type="InterPro" id="IPR011712">
    <property type="entry name" value="Sig_transdc_His_kin_sub3_dim/P"/>
</dbReference>
<evidence type="ECO:0000256" key="17">
    <source>
        <dbReference type="ARBA" id="ARBA00024827"/>
    </source>
</evidence>
<dbReference type="OrthoDB" id="9760839at2"/>
<keyword evidence="8" id="KW-0597">Phosphoprotein</keyword>
<dbReference type="InterPro" id="IPR005467">
    <property type="entry name" value="His_kinase_dom"/>
</dbReference>
<dbReference type="GO" id="GO:0005524">
    <property type="term" value="F:ATP binding"/>
    <property type="evidence" value="ECO:0007669"/>
    <property type="project" value="UniProtKB-KW"/>
</dbReference>
<evidence type="ECO:0000256" key="11">
    <source>
        <dbReference type="ARBA" id="ARBA00022741"/>
    </source>
</evidence>
<name>A0A1V9FJG6_9BACT</name>
<keyword evidence="10" id="KW-0479">Metal-binding</keyword>
<evidence type="ECO:0000256" key="8">
    <source>
        <dbReference type="ARBA" id="ARBA00022553"/>
    </source>
</evidence>
<comment type="function">
    <text evidence="17">Member of the two-component regulatory system NreB/NreC involved in the control of dissimilatory nitrate/nitrite reduction in response to oxygen. NreB functions as a direct oxygen sensor histidine kinase which is autophosphorylated, in the absence of oxygen, probably at the conserved histidine residue, and transfers its phosphate group probably to a conserved aspartate residue of NreC. NreB/NreC activates the expression of the nitrate (narGHJI) and nitrite (nir) reductase operons, as well as the putative nitrate transporter gene narT.</text>
</comment>
<proteinExistence type="predicted"/>
<feature type="domain" description="Histidine kinase" evidence="20">
    <location>
        <begin position="66"/>
        <end position="263"/>
    </location>
</feature>
<dbReference type="EMBL" id="LWBP01000188">
    <property type="protein sequence ID" value="OQP58504.1"/>
    <property type="molecule type" value="Genomic_DNA"/>
</dbReference>
<accession>A0A1V9FJG6</accession>
<dbReference type="InterPro" id="IPR050482">
    <property type="entry name" value="Sensor_HK_TwoCompSys"/>
</dbReference>
<keyword evidence="19" id="KW-0472">Membrane</keyword>
<keyword evidence="11" id="KW-0547">Nucleotide-binding</keyword>
<keyword evidence="22" id="KW-1185">Reference proteome</keyword>
<evidence type="ECO:0000256" key="2">
    <source>
        <dbReference type="ARBA" id="ARBA00001966"/>
    </source>
</evidence>
<comment type="subcellular location">
    <subcellularLocation>
        <location evidence="3">Cytoplasm</location>
    </subcellularLocation>
</comment>
<evidence type="ECO:0000256" key="10">
    <source>
        <dbReference type="ARBA" id="ARBA00022723"/>
    </source>
</evidence>
<evidence type="ECO:0000256" key="7">
    <source>
        <dbReference type="ARBA" id="ARBA00022490"/>
    </source>
</evidence>
<evidence type="ECO:0000256" key="12">
    <source>
        <dbReference type="ARBA" id="ARBA00022777"/>
    </source>
</evidence>
<dbReference type="GO" id="GO:0000155">
    <property type="term" value="F:phosphorelay sensor kinase activity"/>
    <property type="evidence" value="ECO:0007669"/>
    <property type="project" value="InterPro"/>
</dbReference>
<evidence type="ECO:0000259" key="20">
    <source>
        <dbReference type="PROSITE" id="PS50109"/>
    </source>
</evidence>
<gene>
    <name evidence="21" type="ORF">A4R26_03350</name>
</gene>
<dbReference type="InterPro" id="IPR003594">
    <property type="entry name" value="HATPase_dom"/>
</dbReference>
<dbReference type="AlphaFoldDB" id="A0A1V9FJG6"/>
<sequence length="263" mass="29678">MNSEIYVVIIIGAILAVLLVGFIVTILFLYQRRQHRQVLEINRMKEEYERETLKSQLEIQEETFKNIGQELHDNIGQMLSVVKLSLAVLPMTDKHEAWEPIQGARQVLNKAMIDLANLTKSLHTDRITQIGLAESIHFELESINRTGLLEIEFGISGIEQSLDDQKSIVMFRIFQENLNNILKHSKAQKIQVILTYLDDKFIMKITDDGIGFNVAEKKNSTSSAAGVGLKSIFNRAKLIGAEIDMQSEPGQGTIVSIQLPLPH</sequence>
<feature type="transmembrane region" description="Helical" evidence="19">
    <location>
        <begin position="6"/>
        <end position="30"/>
    </location>
</feature>
<reference evidence="22" key="1">
    <citation type="submission" date="2016-04" db="EMBL/GenBank/DDBJ databases">
        <authorList>
            <person name="Chen L."/>
            <person name="Zhuang W."/>
            <person name="Wang G."/>
        </authorList>
    </citation>
    <scope>NUCLEOTIDE SEQUENCE [LARGE SCALE GENOMIC DNA]</scope>
    <source>
        <strain evidence="22">208</strain>
    </source>
</reference>
<dbReference type="GO" id="GO:0046983">
    <property type="term" value="F:protein dimerization activity"/>
    <property type="evidence" value="ECO:0007669"/>
    <property type="project" value="InterPro"/>
</dbReference>
<keyword evidence="7" id="KW-0963">Cytoplasm</keyword>
<dbReference type="Pfam" id="PF07730">
    <property type="entry name" value="HisKA_3"/>
    <property type="match status" value="1"/>
</dbReference>
<evidence type="ECO:0000313" key="21">
    <source>
        <dbReference type="EMBL" id="OQP58504.1"/>
    </source>
</evidence>
<dbReference type="GO" id="GO:0051539">
    <property type="term" value="F:4 iron, 4 sulfur cluster binding"/>
    <property type="evidence" value="ECO:0007669"/>
    <property type="project" value="UniProtKB-KW"/>
</dbReference>
<dbReference type="GO" id="GO:0005737">
    <property type="term" value="C:cytoplasm"/>
    <property type="evidence" value="ECO:0007669"/>
    <property type="project" value="UniProtKB-SubCell"/>
</dbReference>
<keyword evidence="19" id="KW-0812">Transmembrane</keyword>
<keyword evidence="16" id="KW-0411">Iron-sulfur</keyword>
<dbReference type="EC" id="2.7.13.3" evidence="4"/>
<keyword evidence="6" id="KW-0004">4Fe-4S</keyword>
<evidence type="ECO:0000256" key="4">
    <source>
        <dbReference type="ARBA" id="ARBA00012438"/>
    </source>
</evidence>
<keyword evidence="12" id="KW-0418">Kinase</keyword>
<dbReference type="Pfam" id="PF02518">
    <property type="entry name" value="HATPase_c"/>
    <property type="match status" value="1"/>
</dbReference>
<evidence type="ECO:0000256" key="9">
    <source>
        <dbReference type="ARBA" id="ARBA00022679"/>
    </source>
</evidence>
<evidence type="ECO:0000256" key="14">
    <source>
        <dbReference type="ARBA" id="ARBA00023004"/>
    </source>
</evidence>
<keyword evidence="9" id="KW-0808">Transferase</keyword>
<evidence type="ECO:0000313" key="22">
    <source>
        <dbReference type="Proteomes" id="UP000192276"/>
    </source>
</evidence>
<dbReference type="STRING" id="550983.A4R26_03350"/>
<evidence type="ECO:0000256" key="16">
    <source>
        <dbReference type="ARBA" id="ARBA00023014"/>
    </source>
</evidence>
<keyword evidence="14" id="KW-0408">Iron</keyword>
<dbReference type="PANTHER" id="PTHR24421:SF10">
    <property type="entry name" value="NITRATE_NITRITE SENSOR PROTEIN NARQ"/>
    <property type="match status" value="1"/>
</dbReference>
<evidence type="ECO:0000256" key="3">
    <source>
        <dbReference type="ARBA" id="ARBA00004496"/>
    </source>
</evidence>
<dbReference type="SMART" id="SM00387">
    <property type="entry name" value="HATPase_c"/>
    <property type="match status" value="1"/>
</dbReference>